<dbReference type="Proteomes" id="UP000004896">
    <property type="component" value="Unassembled WGS sequence"/>
</dbReference>
<dbReference type="PROSITE" id="PS51257">
    <property type="entry name" value="PROKAR_LIPOPROTEIN"/>
    <property type="match status" value="1"/>
</dbReference>
<dbReference type="EMBL" id="AEKO01000007">
    <property type="protein sequence ID" value="EFQ59509.1"/>
    <property type="molecule type" value="Genomic_DNA"/>
</dbReference>
<evidence type="ECO:0000256" key="1">
    <source>
        <dbReference type="SAM" id="MobiDB-lite"/>
    </source>
</evidence>
<sequence>MKKKNCLFTFSVILLSIALTGCSASKNLINTAKNISGGVTSKSSSSSTTSSSSSSSITSSSSSSSSSSTTSSSSTISSSSSSVSSSNFNPQDTSDATIRSISTYNDYITMYSKIVDEYLTNYQNAVAGTVLDDANTIEQMKQETLKSLEEQKKEYGAMGNTKIIGKDSLVEFLKNYRNGLKEYTDNISTQIQ</sequence>
<accession>E3CR44</accession>
<feature type="compositionally biased region" description="Low complexity" evidence="1">
    <location>
        <begin position="40"/>
        <end position="86"/>
    </location>
</feature>
<organism evidence="3 4">
    <name type="scientific">Streptococcus vestibularis F0396</name>
    <dbReference type="NCBI Taxonomy" id="904306"/>
    <lineage>
        <taxon>Bacteria</taxon>
        <taxon>Bacillati</taxon>
        <taxon>Bacillota</taxon>
        <taxon>Bacilli</taxon>
        <taxon>Lactobacillales</taxon>
        <taxon>Streptococcaceae</taxon>
        <taxon>Streptococcus</taxon>
    </lineage>
</organism>
<evidence type="ECO:0000256" key="2">
    <source>
        <dbReference type="SAM" id="SignalP"/>
    </source>
</evidence>
<keyword evidence="2" id="KW-0732">Signal</keyword>
<evidence type="ECO:0008006" key="5">
    <source>
        <dbReference type="Google" id="ProtNLM"/>
    </source>
</evidence>
<evidence type="ECO:0000313" key="4">
    <source>
        <dbReference type="Proteomes" id="UP000004896"/>
    </source>
</evidence>
<name>E3CR44_STRVE</name>
<reference evidence="3 4" key="1">
    <citation type="submission" date="2010-10" db="EMBL/GenBank/DDBJ databases">
        <authorList>
            <person name="Durkin A.S."/>
            <person name="Madupu R."/>
            <person name="Torralba M."/>
            <person name="Gillis M."/>
            <person name="Methe B."/>
            <person name="Sutton G."/>
            <person name="Nelson K.E."/>
        </authorList>
    </citation>
    <scope>NUCLEOTIDE SEQUENCE [LARGE SCALE GENOMIC DNA]</scope>
    <source>
        <strain evidence="3 4">F0396</strain>
    </source>
</reference>
<protein>
    <recommendedName>
        <fullName evidence="5">Lipoprotein</fullName>
    </recommendedName>
</protein>
<feature type="signal peptide" evidence="2">
    <location>
        <begin position="1"/>
        <end position="24"/>
    </location>
</feature>
<comment type="caution">
    <text evidence="3">The sequence shown here is derived from an EMBL/GenBank/DDBJ whole genome shotgun (WGS) entry which is preliminary data.</text>
</comment>
<feature type="region of interest" description="Disordered" evidence="1">
    <location>
        <begin position="37"/>
        <end position="92"/>
    </location>
</feature>
<proteinExistence type="predicted"/>
<feature type="chain" id="PRO_5003167092" description="Lipoprotein" evidence="2">
    <location>
        <begin position="25"/>
        <end position="192"/>
    </location>
</feature>
<dbReference type="AlphaFoldDB" id="E3CR44"/>
<gene>
    <name evidence="3" type="ORF">HMPREF9192_0764</name>
</gene>
<evidence type="ECO:0000313" key="3">
    <source>
        <dbReference type="EMBL" id="EFQ59509.1"/>
    </source>
</evidence>